<protein>
    <submittedName>
        <fullName evidence="1">Uncharacterized protein</fullName>
    </submittedName>
</protein>
<sequence length="438" mass="50671">MKNDLETSENIDKEAFCVGLTLDAVTKIENLQLDSLDDLINKILQNLKFVSDICKILETQIIEKTFNLLSNVENLQLKITCLELITHLNTISNDASQIYIDINPIPQLIQLLSLNILEIDVAIYKNITILMKYDDSRAYIYSSNIISYIISKVQSKILKSFDVSYEDLYLALGFISKYIKFDSEGETKNKEEFFTKLVVELQNSDNFYRISKHYFQIVYDLYKKLSVQILISIGFFDRVMDYLYDSNLQSSLQKIAQIISDVAFSNEDFLKDFSLNLDLERMQNIMCIYRDKEDYIVPLITMLSNLSFIPEFSNRLLESHFCDYLLDIYDSSFMKIKIETINLLWVLISKGSIDLVANFLTPKCLLILLDILKLETPEFVNFAKETVLPILSSLSNQGIISDEHKCEARELLEEVISDYSNDELIDIAETLMNTIFAE</sequence>
<dbReference type="Proteomes" id="UP000001542">
    <property type="component" value="Unassembled WGS sequence"/>
</dbReference>
<reference evidence="1" key="1">
    <citation type="submission" date="2006-10" db="EMBL/GenBank/DDBJ databases">
        <authorList>
            <person name="Amadeo P."/>
            <person name="Zhao Q."/>
            <person name="Wortman J."/>
            <person name="Fraser-Liggett C."/>
            <person name="Carlton J."/>
        </authorList>
    </citation>
    <scope>NUCLEOTIDE SEQUENCE</scope>
    <source>
        <strain evidence="1">G3</strain>
    </source>
</reference>
<accession>A2DA89</accession>
<organism evidence="1 2">
    <name type="scientific">Trichomonas vaginalis (strain ATCC PRA-98 / G3)</name>
    <dbReference type="NCBI Taxonomy" id="412133"/>
    <lineage>
        <taxon>Eukaryota</taxon>
        <taxon>Metamonada</taxon>
        <taxon>Parabasalia</taxon>
        <taxon>Trichomonadida</taxon>
        <taxon>Trichomonadidae</taxon>
        <taxon>Trichomonas</taxon>
    </lineage>
</organism>
<dbReference type="SMR" id="A2DA89"/>
<dbReference type="InParanoid" id="A2DA89"/>
<dbReference type="EMBL" id="DS113182">
    <property type="protein sequence ID" value="EAY22737.1"/>
    <property type="molecule type" value="Genomic_DNA"/>
</dbReference>
<dbReference type="VEuPathDB" id="TrichDB:TVAG_476660"/>
<proteinExistence type="predicted"/>
<reference evidence="1" key="2">
    <citation type="journal article" date="2007" name="Science">
        <title>Draft genome sequence of the sexually transmitted pathogen Trichomonas vaginalis.</title>
        <authorList>
            <person name="Carlton J.M."/>
            <person name="Hirt R.P."/>
            <person name="Silva J.C."/>
            <person name="Delcher A.L."/>
            <person name="Schatz M."/>
            <person name="Zhao Q."/>
            <person name="Wortman J.R."/>
            <person name="Bidwell S.L."/>
            <person name="Alsmark U.C.M."/>
            <person name="Besteiro S."/>
            <person name="Sicheritz-Ponten T."/>
            <person name="Noel C.J."/>
            <person name="Dacks J.B."/>
            <person name="Foster P.G."/>
            <person name="Simillion C."/>
            <person name="Van de Peer Y."/>
            <person name="Miranda-Saavedra D."/>
            <person name="Barton G.J."/>
            <person name="Westrop G.D."/>
            <person name="Mueller S."/>
            <person name="Dessi D."/>
            <person name="Fiori P.L."/>
            <person name="Ren Q."/>
            <person name="Paulsen I."/>
            <person name="Zhang H."/>
            <person name="Bastida-Corcuera F.D."/>
            <person name="Simoes-Barbosa A."/>
            <person name="Brown M.T."/>
            <person name="Hayes R.D."/>
            <person name="Mukherjee M."/>
            <person name="Okumura C.Y."/>
            <person name="Schneider R."/>
            <person name="Smith A.J."/>
            <person name="Vanacova S."/>
            <person name="Villalvazo M."/>
            <person name="Haas B.J."/>
            <person name="Pertea M."/>
            <person name="Feldblyum T.V."/>
            <person name="Utterback T.R."/>
            <person name="Shu C.L."/>
            <person name="Osoegawa K."/>
            <person name="de Jong P.J."/>
            <person name="Hrdy I."/>
            <person name="Horvathova L."/>
            <person name="Zubacova Z."/>
            <person name="Dolezal P."/>
            <person name="Malik S.B."/>
            <person name="Logsdon J.M. Jr."/>
            <person name="Henze K."/>
            <person name="Gupta A."/>
            <person name="Wang C.C."/>
            <person name="Dunne R.L."/>
            <person name="Upcroft J.A."/>
            <person name="Upcroft P."/>
            <person name="White O."/>
            <person name="Salzberg S.L."/>
            <person name="Tang P."/>
            <person name="Chiu C.-H."/>
            <person name="Lee Y.-S."/>
            <person name="Embley T.M."/>
            <person name="Coombs G.H."/>
            <person name="Mottram J.C."/>
            <person name="Tachezy J."/>
            <person name="Fraser-Liggett C.M."/>
            <person name="Johnson P.J."/>
        </authorList>
    </citation>
    <scope>NUCLEOTIDE SEQUENCE [LARGE SCALE GENOMIC DNA]</scope>
    <source>
        <strain evidence="1">G3</strain>
    </source>
</reference>
<dbReference type="InterPro" id="IPR011989">
    <property type="entry name" value="ARM-like"/>
</dbReference>
<dbReference type="Gene3D" id="1.25.10.10">
    <property type="entry name" value="Leucine-rich Repeat Variant"/>
    <property type="match status" value="1"/>
</dbReference>
<dbReference type="KEGG" id="tva:5468295"/>
<dbReference type="RefSeq" id="XP_001583723.1">
    <property type="nucleotide sequence ID" value="XM_001583673.1"/>
</dbReference>
<keyword evidence="2" id="KW-1185">Reference proteome</keyword>
<dbReference type="AlphaFoldDB" id="A2DA89"/>
<name>A2DA89_TRIV3</name>
<gene>
    <name evidence="1" type="ORF">TVAG_476660</name>
</gene>
<dbReference type="SUPFAM" id="SSF48371">
    <property type="entry name" value="ARM repeat"/>
    <property type="match status" value="1"/>
</dbReference>
<dbReference type="InterPro" id="IPR016024">
    <property type="entry name" value="ARM-type_fold"/>
</dbReference>
<evidence type="ECO:0000313" key="1">
    <source>
        <dbReference type="EMBL" id="EAY22737.1"/>
    </source>
</evidence>
<dbReference type="VEuPathDB" id="TrichDB:TVAGG3_0266700"/>
<evidence type="ECO:0000313" key="2">
    <source>
        <dbReference type="Proteomes" id="UP000001542"/>
    </source>
</evidence>